<dbReference type="eggNOG" id="COG2374">
    <property type="taxonomic scope" value="Bacteria"/>
</dbReference>
<dbReference type="InterPro" id="IPR011044">
    <property type="entry name" value="Quino_amine_DH_bsu"/>
</dbReference>
<dbReference type="InterPro" id="IPR036691">
    <property type="entry name" value="Endo/exonu/phosph_ase_sf"/>
</dbReference>
<dbReference type="NCBIfam" id="NF038117">
    <property type="entry name" value="choice_anch_I"/>
    <property type="match status" value="1"/>
</dbReference>
<dbReference type="SUPFAM" id="SSF50969">
    <property type="entry name" value="YVTN repeat-like/Quinoprotein amine dehydrogenase"/>
    <property type="match status" value="1"/>
</dbReference>
<dbReference type="Gene3D" id="2.60.40.60">
    <property type="entry name" value="Cadherins"/>
    <property type="match status" value="1"/>
</dbReference>
<dbReference type="Proteomes" id="UP000010475">
    <property type="component" value="Chromosome"/>
</dbReference>
<evidence type="ECO:0000313" key="5">
    <source>
        <dbReference type="EMBL" id="AFZ26862.1"/>
    </source>
</evidence>
<keyword evidence="2" id="KW-0677">Repeat</keyword>
<dbReference type="CDD" id="cd04486">
    <property type="entry name" value="YhcR_OBF_like"/>
    <property type="match status" value="1"/>
</dbReference>
<dbReference type="eggNOG" id="COG4625">
    <property type="taxonomic scope" value="Bacteria"/>
</dbReference>
<dbReference type="InterPro" id="IPR025193">
    <property type="entry name" value="DUF4114"/>
</dbReference>
<dbReference type="eggNOG" id="COG3391">
    <property type="taxonomic scope" value="Bacteria"/>
</dbReference>
<dbReference type="Pfam" id="PF19580">
    <property type="entry name" value="Exo_endo_phos_3"/>
    <property type="match status" value="1"/>
</dbReference>
<evidence type="ECO:0000256" key="2">
    <source>
        <dbReference type="ARBA" id="ARBA00022737"/>
    </source>
</evidence>
<keyword evidence="6" id="KW-1185">Reference proteome</keyword>
<reference evidence="5 6" key="1">
    <citation type="submission" date="2012-06" db="EMBL/GenBank/DDBJ databases">
        <title>Finished chromosome of genome of Cylindrospermum stagnale PCC 7417.</title>
        <authorList>
            <consortium name="US DOE Joint Genome Institute"/>
            <person name="Gugger M."/>
            <person name="Coursin T."/>
            <person name="Rippka R."/>
            <person name="Tandeau De Marsac N."/>
            <person name="Huntemann M."/>
            <person name="Wei C.-L."/>
            <person name="Han J."/>
            <person name="Detter J.C."/>
            <person name="Han C."/>
            <person name="Tapia R."/>
            <person name="Chen A."/>
            <person name="Kyrpides N."/>
            <person name="Mavromatis K."/>
            <person name="Markowitz V."/>
            <person name="Szeto E."/>
            <person name="Ivanova N."/>
            <person name="Pagani I."/>
            <person name="Pati A."/>
            <person name="Goodwin L."/>
            <person name="Nordberg H.P."/>
            <person name="Cantor M.N."/>
            <person name="Hua S.X."/>
            <person name="Woyke T."/>
            <person name="Kerfeld C.A."/>
        </authorList>
    </citation>
    <scope>NUCLEOTIDE SEQUENCE [LARGE SCALE GENOMIC DNA]</scope>
    <source>
        <strain evidence="5 6">PCC 7417</strain>
    </source>
</reference>
<dbReference type="EMBL" id="CP003642">
    <property type="protein sequence ID" value="AFZ26862.1"/>
    <property type="molecule type" value="Genomic_DNA"/>
</dbReference>
<proteinExistence type="predicted"/>
<keyword evidence="1" id="KW-0732">Signal</keyword>
<evidence type="ECO:0000313" key="6">
    <source>
        <dbReference type="Proteomes" id="UP000010475"/>
    </source>
</evidence>
<evidence type="ECO:0000256" key="3">
    <source>
        <dbReference type="ARBA" id="ARBA00022837"/>
    </source>
</evidence>
<dbReference type="SUPFAM" id="SSF141072">
    <property type="entry name" value="CalX-like"/>
    <property type="match status" value="1"/>
</dbReference>
<dbReference type="InterPro" id="IPR015943">
    <property type="entry name" value="WD40/YVTN_repeat-like_dom_sf"/>
</dbReference>
<evidence type="ECO:0000256" key="1">
    <source>
        <dbReference type="ARBA" id="ARBA00022729"/>
    </source>
</evidence>
<feature type="domain" description="Cadherin" evidence="4">
    <location>
        <begin position="1373"/>
        <end position="1472"/>
    </location>
</feature>
<dbReference type="Gene3D" id="2.130.10.10">
    <property type="entry name" value="YVTN repeat-like/Quinoprotein amine dehydrogenase"/>
    <property type="match status" value="1"/>
</dbReference>
<dbReference type="Pfam" id="PF03160">
    <property type="entry name" value="Calx-beta"/>
    <property type="match status" value="1"/>
</dbReference>
<organism evidence="5 6">
    <name type="scientific">Cylindrospermum stagnale PCC 7417</name>
    <dbReference type="NCBI Taxonomy" id="56107"/>
    <lineage>
        <taxon>Bacteria</taxon>
        <taxon>Bacillati</taxon>
        <taxon>Cyanobacteriota</taxon>
        <taxon>Cyanophyceae</taxon>
        <taxon>Nostocales</taxon>
        <taxon>Nostocaceae</taxon>
        <taxon>Cylindrospermum</taxon>
    </lineage>
</organism>
<dbReference type="GO" id="GO:0005509">
    <property type="term" value="F:calcium ion binding"/>
    <property type="evidence" value="ECO:0007669"/>
    <property type="project" value="InterPro"/>
</dbReference>
<dbReference type="PANTHER" id="PTHR42834:SF1">
    <property type="entry name" value="ENDONUCLEASE_EXONUCLEASE_PHOSPHATASE FAMILY PROTEIN (AFU_ORTHOLOGUE AFUA_3G09210)"/>
    <property type="match status" value="1"/>
</dbReference>
<dbReference type="SUPFAM" id="SSF56219">
    <property type="entry name" value="DNase I-like"/>
    <property type="match status" value="1"/>
</dbReference>
<sequence length="1814" mass="191084">MVLTQGDIAFTSFNADEDGWSIVTFVDIAPNTIIYFSDNEATSLTAFNTGESYFQWNSGANTIAAGNVIRFSAIDSATNLAASIGTFSRVTVSGSSNYGLSGSNETVYAYLGNNAASPTVFLAGVSNDTTPQGTTDLTTAGLTIGANSILLNSSADYGEYNGSRSGEGSFANYKPLVNNLSNWTVDSVNGNYDPTVPNTTNFAIAGVTPTPTVNLSVSTNAGTEAGTTAISVTATTSSAVSGDQTVNLAVTGTGITPGDYTLSNNTMTIPSGSTIGSVTFTVVDDAVVEGTETATLTISSPSAGMTLGSTISQNITITDSDGGEGKVLIKIGGFGGSGAEITAYDPISQRLFVVDGTANIQIINFSDPTNPTVFSTINLSAYGISANSVAVKNGLVAIAIEATNANDPGNVVFYNTDGTFIKAVTVGVLPDMVTFSPDGSKVLTANEGQPTSTGDPVGSVSIIDVSQGAAAATVATASFTSFDGQEAALIRQGVRIFPGKTVSQDVEPEYITFSQDGTQAWVTLQENNAIAVIDIATATVSKIIPLGLVDHSLPGNELDPSDKDGINIKNQPVFGMYMPDAIASFTANNRTYYVTANEGDARNEEARVKDLNLDPTIFPNAATLKQDANLGRLTVSNIDGDIDGDGDYDRLYAYGTRSFTIWDDQGTLVYNSGADFEKITAQQVPNLFNSDGIAGSIDTRSDNKGPEPEGVTIGIVNHRTYAFIGLERVGGVMVYEITNPQKPQFIEYSPAQPGDQAPEGISFIAANDSPNGKNLLILSNEVSKTVTVYQVNPPTRISDIQGAAHRSPLENQTVNNVSGIVTVIRSNGFYLQDPNPDSNDATSEAIFVFTSSAPTVQVGDSVKVSGTVTEFLPGGSTNNLTTTEITSPTIVTLSSGNPLPTATILGNGGRAIPTTTIENDATGNVATSGTFDPSEDGIDFYESLEGMLVQVNNAVAVGPTNSFGEIPVLADNGVNAGLRTARGGIIIQPGDFNPERIIIDDAIITNEPQVNVGDQFNGSITGVIDYSFSNFKLLNTQALPSVTSGGLQREVTNLTPTTNQLTVATFNVENLHPGESATKFNNLANRIVNNLKSPDIITLEEIQDNNGATNNSLVDASATYQKLIDAIVAAGGPTYQYRQINPVDDQDGGEPGGNIRQGFLFNPSRVSFVDHAGGTSTSNTTVTNVNGVPTLSASPGRIDPTNSAFDNSRKPLVGEFTFNGQTVYVIGNHFNSKGGDQPLYGPNQSPTLTSETQRNQQATVVKNFVESILAINPNANVVVMGDLNDFEFSHPLSTLESAGLNTLIETLPANERYTYNFEGNAQTLDHILVSNNLLNKLDGYDVVHINSEFADQDSDHDPSVARFNLSANSAPTNLSLSAISINENVPAETIVGTFITSDPDEDNTFIYNFVSGTTATDNDAFIIDGNILKIKNSPDFETKSIYNILVSSTDQSGLSFEKLLAINVNDLNIPTTLTKNADNDIFTIKGDSIKAKFQVTLTGSSANAVNELGCFTVDDAQGRINGISPGAAGYTEAALDRAKVIFSAIANLPNGFNADNLTRVLELNSGANLRFYLVKGSSTDAVQAKVSPTTDILFADPSNQNITDLGDDGFSLAWKDGSNNSVADFENLVVEIKATNQSLILGTNLQDNLQGELIDLRDVTTQVKADFVVNREAAFNNFVGFYQVSDENGGIDINADGQADILPGQAGYTQAAVSGRVAGIELTVNNQGTATFSGTFQPGFIFAPFIIVNGRPDAVLDSDLNNDPAVYFPFLGANADKSDHIRLLGDNVFGFEDLLNGGDQDFNDFIIRANLSLA</sequence>
<keyword evidence="3" id="KW-0106">Calcium</keyword>
<name>K9X5D6_9NOST</name>
<dbReference type="InterPro" id="IPR002126">
    <property type="entry name" value="Cadherin-like_dom"/>
</dbReference>
<evidence type="ECO:0000259" key="4">
    <source>
        <dbReference type="PROSITE" id="PS50268"/>
    </source>
</evidence>
<protein>
    <submittedName>
        <fullName evidence="5">Putative extracellular nuclease</fullName>
    </submittedName>
</protein>
<dbReference type="InterPro" id="IPR055188">
    <property type="entry name" value="Choice_anch_I"/>
</dbReference>
<dbReference type="Gene3D" id="2.60.40.2030">
    <property type="match status" value="1"/>
</dbReference>
<dbReference type="InterPro" id="IPR015919">
    <property type="entry name" value="Cadherin-like_sf"/>
</dbReference>
<dbReference type="CDD" id="cd11304">
    <property type="entry name" value="Cadherin_repeat"/>
    <property type="match status" value="1"/>
</dbReference>
<gene>
    <name evidence="5" type="ORF">Cylst_4805</name>
</gene>
<dbReference type="Pfam" id="PF13448">
    <property type="entry name" value="DUF4114"/>
    <property type="match status" value="1"/>
</dbReference>
<dbReference type="SUPFAM" id="SSF49313">
    <property type="entry name" value="Cadherin-like"/>
    <property type="match status" value="1"/>
</dbReference>
<dbReference type="Pfam" id="PF22494">
    <property type="entry name" value="choice_anch_I"/>
    <property type="match status" value="1"/>
</dbReference>
<dbReference type="GO" id="GO:0016020">
    <property type="term" value="C:membrane"/>
    <property type="evidence" value="ECO:0007669"/>
    <property type="project" value="InterPro"/>
</dbReference>
<dbReference type="GO" id="GO:0007156">
    <property type="term" value="P:homophilic cell adhesion via plasma membrane adhesion molecules"/>
    <property type="evidence" value="ECO:0007669"/>
    <property type="project" value="InterPro"/>
</dbReference>
<dbReference type="PANTHER" id="PTHR42834">
    <property type="entry name" value="ENDONUCLEASE/EXONUCLEASE/PHOSPHATASE FAMILY PROTEIN (AFU_ORTHOLOGUE AFUA_3G09210)"/>
    <property type="match status" value="1"/>
</dbReference>
<dbReference type="GO" id="GO:0003824">
    <property type="term" value="F:catalytic activity"/>
    <property type="evidence" value="ECO:0007669"/>
    <property type="project" value="InterPro"/>
</dbReference>
<accession>K9X5D6</accession>
<dbReference type="GO" id="GO:0007154">
    <property type="term" value="P:cell communication"/>
    <property type="evidence" value="ECO:0007669"/>
    <property type="project" value="InterPro"/>
</dbReference>
<dbReference type="KEGG" id="csg:Cylst_4805"/>
<dbReference type="Gene3D" id="3.60.10.10">
    <property type="entry name" value="Endonuclease/exonuclease/phosphatase"/>
    <property type="match status" value="1"/>
</dbReference>
<dbReference type="PATRIC" id="fig|56107.3.peg.5280"/>
<dbReference type="PROSITE" id="PS50268">
    <property type="entry name" value="CADHERIN_2"/>
    <property type="match status" value="1"/>
</dbReference>
<dbReference type="InterPro" id="IPR003644">
    <property type="entry name" value="Calx_beta"/>
</dbReference>
<dbReference type="InterPro" id="IPR038081">
    <property type="entry name" value="CalX-like_sf"/>
</dbReference>
<dbReference type="RefSeq" id="WP_015210099.1">
    <property type="nucleotide sequence ID" value="NC_019757.1"/>
</dbReference>
<dbReference type="HOGENOM" id="CLU_241401_0_0_3"/>
<dbReference type="InterPro" id="IPR005135">
    <property type="entry name" value="Endo/exonuclease/phosphatase"/>
</dbReference>
<dbReference type="STRING" id="56107.Cylst_4805"/>